<evidence type="ECO:0000313" key="3">
    <source>
        <dbReference type="Proteomes" id="UP000199356"/>
    </source>
</evidence>
<name>A0A1I5KSH7_9RHOB</name>
<accession>A0A1I5KSH7</accession>
<dbReference type="EMBL" id="FOXA01000001">
    <property type="protein sequence ID" value="SFO88014.1"/>
    <property type="molecule type" value="Genomic_DNA"/>
</dbReference>
<dbReference type="Proteomes" id="UP000199356">
    <property type="component" value="Unassembled WGS sequence"/>
</dbReference>
<feature type="chain" id="PRO_5011665022" evidence="1">
    <location>
        <begin position="22"/>
        <end position="96"/>
    </location>
</feature>
<protein>
    <submittedName>
        <fullName evidence="2">Uncharacterized protein</fullName>
    </submittedName>
</protein>
<sequence>MRIAVWLIFLCGGALAPVAGAVAQAPRSGNGPVLAVFLPWQDAAARVAAAGGAIVGPREALLGVLAAGPSGFPARLEGEGALTVLDARALDWICGG</sequence>
<organism evidence="2 3">
    <name type="scientific">Tranquillimonas alkanivorans</name>
    <dbReference type="NCBI Taxonomy" id="441119"/>
    <lineage>
        <taxon>Bacteria</taxon>
        <taxon>Pseudomonadati</taxon>
        <taxon>Pseudomonadota</taxon>
        <taxon>Alphaproteobacteria</taxon>
        <taxon>Rhodobacterales</taxon>
        <taxon>Roseobacteraceae</taxon>
        <taxon>Tranquillimonas</taxon>
    </lineage>
</organism>
<feature type="signal peptide" evidence="1">
    <location>
        <begin position="1"/>
        <end position="21"/>
    </location>
</feature>
<keyword evidence="1" id="KW-0732">Signal</keyword>
<proteinExistence type="predicted"/>
<gene>
    <name evidence="2" type="ORF">SAMN04488047_101291</name>
</gene>
<dbReference type="STRING" id="441119.SAMN04488047_101291"/>
<dbReference type="AlphaFoldDB" id="A0A1I5KSH7"/>
<evidence type="ECO:0000256" key="1">
    <source>
        <dbReference type="SAM" id="SignalP"/>
    </source>
</evidence>
<keyword evidence="3" id="KW-1185">Reference proteome</keyword>
<evidence type="ECO:0000313" key="2">
    <source>
        <dbReference type="EMBL" id="SFO88014.1"/>
    </source>
</evidence>
<dbReference type="RefSeq" id="WP_093416698.1">
    <property type="nucleotide sequence ID" value="NZ_FOXA01000001.1"/>
</dbReference>
<reference evidence="2 3" key="1">
    <citation type="submission" date="2016-10" db="EMBL/GenBank/DDBJ databases">
        <authorList>
            <person name="de Groot N.N."/>
        </authorList>
    </citation>
    <scope>NUCLEOTIDE SEQUENCE [LARGE SCALE GENOMIC DNA]</scope>
    <source>
        <strain evidence="2 3">DSM 19547</strain>
    </source>
</reference>